<protein>
    <submittedName>
        <fullName evidence="2">Uncharacterized protein</fullName>
    </submittedName>
</protein>
<evidence type="ECO:0000313" key="1">
    <source>
        <dbReference type="EMBL" id="CKQ82588.1"/>
    </source>
</evidence>
<evidence type="ECO:0000313" key="7">
    <source>
        <dbReference type="Proteomes" id="UP000049023"/>
    </source>
</evidence>
<organism evidence="2 7">
    <name type="scientific">Mycobacterium tuberculosis</name>
    <dbReference type="NCBI Taxonomy" id="1773"/>
    <lineage>
        <taxon>Bacteria</taxon>
        <taxon>Bacillati</taxon>
        <taxon>Actinomycetota</taxon>
        <taxon>Actinomycetes</taxon>
        <taxon>Mycobacteriales</taxon>
        <taxon>Mycobacteriaceae</taxon>
        <taxon>Mycobacterium</taxon>
        <taxon>Mycobacterium tuberculosis complex</taxon>
    </lineage>
</organism>
<dbReference type="EMBL" id="CNFU01000305">
    <property type="protein sequence ID" value="CKR58699.1"/>
    <property type="molecule type" value="Genomic_DNA"/>
</dbReference>
<dbReference type="Proteomes" id="UP000049023">
    <property type="component" value="Unassembled WGS sequence"/>
</dbReference>
<evidence type="ECO:0000313" key="3">
    <source>
        <dbReference type="EMBL" id="CNU56297.1"/>
    </source>
</evidence>
<dbReference type="Proteomes" id="UP000050164">
    <property type="component" value="Unassembled WGS sequence"/>
</dbReference>
<evidence type="ECO:0000313" key="6">
    <source>
        <dbReference type="Proteomes" id="UP000039217"/>
    </source>
</evidence>
<evidence type="ECO:0000313" key="2">
    <source>
        <dbReference type="EMBL" id="CKR58699.1"/>
    </source>
</evidence>
<dbReference type="EMBL" id="CSBK01000621">
    <property type="protein sequence ID" value="COX65732.1"/>
    <property type="molecule type" value="Genomic_DNA"/>
</dbReference>
<evidence type="ECO:0000313" key="4">
    <source>
        <dbReference type="EMBL" id="COX65732.1"/>
    </source>
</evidence>
<dbReference type="EMBL" id="CNFT01000025">
    <property type="protein sequence ID" value="CKQ82588.1"/>
    <property type="molecule type" value="Genomic_DNA"/>
</dbReference>
<reference evidence="4" key="1">
    <citation type="submission" date="2015-03" db="EMBL/GenBank/DDBJ databases">
        <authorList>
            <consortium name="Pathogen Informatics"/>
            <person name="Murphy D."/>
        </authorList>
    </citation>
    <scope>NUCLEOTIDE SEQUENCE</scope>
    <source>
        <strain evidence="4">N09902308</strain>
    </source>
</reference>
<dbReference type="EMBL" id="CQQC01000196">
    <property type="protein sequence ID" value="CNU56297.1"/>
    <property type="molecule type" value="Genomic_DNA"/>
</dbReference>
<dbReference type="Proteomes" id="UP000039217">
    <property type="component" value="Unassembled WGS sequence"/>
</dbReference>
<sequence>MEGFGATMQDVGLGDRVIAQRVIGHIVLRVHHILDQVIPLVLGVGDEEDVLLAFWGAGDLAEGGDHPGHVGVADVVLLAVGGPAAVAGGKDHVGLIDVGAVGLFGQAEGEHFAGLEPRGGLALGVLVGAHPDRAQA</sequence>
<evidence type="ECO:0000313" key="5">
    <source>
        <dbReference type="Proteomes" id="UP000039021"/>
    </source>
</evidence>
<proteinExistence type="predicted"/>
<accession>A0A654ZYV2</accession>
<dbReference type="AlphaFoldDB" id="A0A654ZYV2"/>
<reference evidence="5 6" key="2">
    <citation type="submission" date="2015-03" db="EMBL/GenBank/DDBJ databases">
        <authorList>
            <consortium name="Pathogen Informatics"/>
        </authorList>
    </citation>
    <scope>NUCLEOTIDE SEQUENCE [LARGE SCALE GENOMIC DNA]</scope>
    <source>
        <strain evidence="1 8">Bir 185</strain>
        <strain evidence="2 7">Bir 187</strain>
        <strain evidence="3 6">D00501624</strain>
        <strain evidence="5">N09902308</strain>
    </source>
</reference>
<dbReference type="Proteomes" id="UP000039021">
    <property type="component" value="Unassembled WGS sequence"/>
</dbReference>
<name>A0A654ZYV2_MYCTX</name>
<evidence type="ECO:0000313" key="8">
    <source>
        <dbReference type="Proteomes" id="UP000050164"/>
    </source>
</evidence>
<gene>
    <name evidence="3" type="ORF">ERS007661_00860</name>
    <name evidence="4" type="ORF">ERS007739_01571</name>
    <name evidence="1" type="ORF">ERS027659_00208</name>
    <name evidence="2" type="ORF">ERS027661_01691</name>
</gene>